<gene>
    <name evidence="1" type="ORF">PTRG_06729</name>
</gene>
<name>B2W9S1_PYRTR</name>
<dbReference type="HOGENOM" id="CLU_3033471_0_0_1"/>
<evidence type="ECO:0000313" key="1">
    <source>
        <dbReference type="EMBL" id="EDU49649.1"/>
    </source>
</evidence>
<evidence type="ECO:0000313" key="2">
    <source>
        <dbReference type="Proteomes" id="UP000001471"/>
    </source>
</evidence>
<protein>
    <submittedName>
        <fullName evidence="1">Uncharacterized protein</fullName>
    </submittedName>
</protein>
<accession>B2W9S1</accession>
<reference evidence="2" key="1">
    <citation type="journal article" date="2013" name="G3 (Bethesda)">
        <title>Comparative genomics of a plant-pathogenic fungus, Pyrenophora tritici-repentis, reveals transduplication and the impact of repeat elements on pathogenicity and population divergence.</title>
        <authorList>
            <person name="Manning V.A."/>
            <person name="Pandelova I."/>
            <person name="Dhillon B."/>
            <person name="Wilhelm L.J."/>
            <person name="Goodwin S.B."/>
            <person name="Berlin A.M."/>
            <person name="Figueroa M."/>
            <person name="Freitag M."/>
            <person name="Hane J.K."/>
            <person name="Henrissat B."/>
            <person name="Holman W.H."/>
            <person name="Kodira C.D."/>
            <person name="Martin J."/>
            <person name="Oliver R.P."/>
            <person name="Robbertse B."/>
            <person name="Schackwitz W."/>
            <person name="Schwartz D.C."/>
            <person name="Spatafora J.W."/>
            <person name="Turgeon B.G."/>
            <person name="Yandava C."/>
            <person name="Young S."/>
            <person name="Zhou S."/>
            <person name="Zeng Q."/>
            <person name="Grigoriev I.V."/>
            <person name="Ma L.-J."/>
            <person name="Ciuffetti L.M."/>
        </authorList>
    </citation>
    <scope>NUCLEOTIDE SEQUENCE [LARGE SCALE GENOMIC DNA]</scope>
    <source>
        <strain evidence="2">Pt-1C-BFP</strain>
    </source>
</reference>
<dbReference type="InParanoid" id="B2W9S1"/>
<dbReference type="AlphaFoldDB" id="B2W9S1"/>
<organism evidence="1 2">
    <name type="scientific">Pyrenophora tritici-repentis (strain Pt-1C-BFP)</name>
    <name type="common">Wheat tan spot fungus</name>
    <name type="synonym">Drechslera tritici-repentis</name>
    <dbReference type="NCBI Taxonomy" id="426418"/>
    <lineage>
        <taxon>Eukaryota</taxon>
        <taxon>Fungi</taxon>
        <taxon>Dikarya</taxon>
        <taxon>Ascomycota</taxon>
        <taxon>Pezizomycotina</taxon>
        <taxon>Dothideomycetes</taxon>
        <taxon>Pleosporomycetidae</taxon>
        <taxon>Pleosporales</taxon>
        <taxon>Pleosporineae</taxon>
        <taxon>Pleosporaceae</taxon>
        <taxon>Pyrenophora</taxon>
    </lineage>
</organism>
<proteinExistence type="predicted"/>
<dbReference type="EMBL" id="DS231620">
    <property type="protein sequence ID" value="EDU49649.1"/>
    <property type="molecule type" value="Genomic_DNA"/>
</dbReference>
<sequence>MAPIYGPDAVVRYVLRNHSPPIKSIELDLAIIGVEAVIELIREHFDGYVITSLGV</sequence>
<dbReference type="Proteomes" id="UP000001471">
    <property type="component" value="Unassembled WGS sequence"/>
</dbReference>